<comment type="similarity">
    <text evidence="6">Belongs to the RnpA family.</text>
</comment>
<dbReference type="Pfam" id="PF00825">
    <property type="entry name" value="Ribonuclease_P"/>
    <property type="match status" value="1"/>
</dbReference>
<dbReference type="PANTHER" id="PTHR33992:SF1">
    <property type="entry name" value="RIBONUCLEASE P PROTEIN COMPONENT"/>
    <property type="match status" value="1"/>
</dbReference>
<proteinExistence type="inferred from homology"/>
<evidence type="ECO:0000313" key="8">
    <source>
        <dbReference type="EMBL" id="MDQ0151102.1"/>
    </source>
</evidence>
<dbReference type="InterPro" id="IPR000100">
    <property type="entry name" value="RNase_P"/>
</dbReference>
<evidence type="ECO:0000256" key="3">
    <source>
        <dbReference type="ARBA" id="ARBA00022759"/>
    </source>
</evidence>
<comment type="caution">
    <text evidence="8">The sequence shown here is derived from an EMBL/GenBank/DDBJ whole genome shotgun (WGS) entry which is preliminary data.</text>
</comment>
<evidence type="ECO:0000256" key="5">
    <source>
        <dbReference type="ARBA" id="ARBA00022884"/>
    </source>
</evidence>
<gene>
    <name evidence="6" type="primary">rnpA</name>
    <name evidence="8" type="ORF">J2S18_003078</name>
</gene>
<dbReference type="RefSeq" id="WP_307488074.1">
    <property type="nucleotide sequence ID" value="NZ_JAUSUF010000018.1"/>
</dbReference>
<evidence type="ECO:0000256" key="4">
    <source>
        <dbReference type="ARBA" id="ARBA00022801"/>
    </source>
</evidence>
<evidence type="ECO:0000256" key="6">
    <source>
        <dbReference type="HAMAP-Rule" id="MF_00227"/>
    </source>
</evidence>
<dbReference type="InterPro" id="IPR014721">
    <property type="entry name" value="Ribsml_uS5_D2-typ_fold_subgr"/>
</dbReference>
<evidence type="ECO:0000313" key="9">
    <source>
        <dbReference type="Proteomes" id="UP001228504"/>
    </source>
</evidence>
<evidence type="ECO:0000256" key="1">
    <source>
        <dbReference type="ARBA" id="ARBA00022694"/>
    </source>
</evidence>
<dbReference type="Gene3D" id="3.30.230.10">
    <property type="match status" value="1"/>
</dbReference>
<protein>
    <recommendedName>
        <fullName evidence="6 7">Ribonuclease P protein component</fullName>
        <shortName evidence="6">RNase P protein</shortName>
        <shortName evidence="6">RNaseP protein</shortName>
        <ecNumber evidence="6 7">3.1.26.5</ecNumber>
    </recommendedName>
    <alternativeName>
        <fullName evidence="6">Protein C5</fullName>
    </alternativeName>
</protein>
<comment type="catalytic activity">
    <reaction evidence="6">
        <text>Endonucleolytic cleavage of RNA, removing 5'-extranucleotides from tRNA precursor.</text>
        <dbReference type="EC" id="3.1.26.5"/>
    </reaction>
</comment>
<dbReference type="EMBL" id="JAUSUF010000018">
    <property type="protein sequence ID" value="MDQ0151102.1"/>
    <property type="molecule type" value="Genomic_DNA"/>
</dbReference>
<accession>A0ABT9UXQ7</accession>
<dbReference type="GO" id="GO:0004526">
    <property type="term" value="F:ribonuclease P activity"/>
    <property type="evidence" value="ECO:0007669"/>
    <property type="project" value="UniProtKB-EC"/>
</dbReference>
<dbReference type="EC" id="3.1.26.5" evidence="6 7"/>
<keyword evidence="2 6" id="KW-0540">Nuclease</keyword>
<name>A0ABT9UXQ7_9FIRM</name>
<evidence type="ECO:0000256" key="7">
    <source>
        <dbReference type="NCBIfam" id="TIGR00188"/>
    </source>
</evidence>
<dbReference type="Proteomes" id="UP001228504">
    <property type="component" value="Unassembled WGS sequence"/>
</dbReference>
<keyword evidence="3 6" id="KW-0255">Endonuclease</keyword>
<dbReference type="SUPFAM" id="SSF54211">
    <property type="entry name" value="Ribosomal protein S5 domain 2-like"/>
    <property type="match status" value="1"/>
</dbReference>
<keyword evidence="4 6" id="KW-0378">Hydrolase</keyword>
<keyword evidence="5 6" id="KW-0694">RNA-binding</keyword>
<keyword evidence="9" id="KW-1185">Reference proteome</keyword>
<reference evidence="8 9" key="1">
    <citation type="submission" date="2023-07" db="EMBL/GenBank/DDBJ databases">
        <title>Genomic Encyclopedia of Type Strains, Phase IV (KMG-IV): sequencing the most valuable type-strain genomes for metagenomic binning, comparative biology and taxonomic classification.</title>
        <authorList>
            <person name="Goeker M."/>
        </authorList>
    </citation>
    <scope>NUCLEOTIDE SEQUENCE [LARGE SCALE GENOMIC DNA]</scope>
    <source>
        <strain evidence="8 9">DSM 20694</strain>
    </source>
</reference>
<dbReference type="NCBIfam" id="TIGR00188">
    <property type="entry name" value="rnpA"/>
    <property type="match status" value="1"/>
</dbReference>
<organism evidence="8 9">
    <name type="scientific">Eubacterium multiforme</name>
    <dbReference type="NCBI Taxonomy" id="83339"/>
    <lineage>
        <taxon>Bacteria</taxon>
        <taxon>Bacillati</taxon>
        <taxon>Bacillota</taxon>
        <taxon>Clostridia</taxon>
        <taxon>Eubacteriales</taxon>
        <taxon>Eubacteriaceae</taxon>
        <taxon>Eubacterium</taxon>
    </lineage>
</organism>
<sequence length="124" mass="14452">MIYRLKKNSEFRTVYRRGKSLANNLLVLYTYNNRSNKNSDNEFYNKVGVSVSKKVGNSVVRSRSKRLIMESYRLNEASIKKGFDFIFIARTNMKGKNFNDVEKAMKNLFKKAGLYNEEGINKSN</sequence>
<evidence type="ECO:0000256" key="2">
    <source>
        <dbReference type="ARBA" id="ARBA00022722"/>
    </source>
</evidence>
<comment type="subunit">
    <text evidence="6">Consists of a catalytic RNA component (M1 or rnpB) and a protein subunit.</text>
</comment>
<comment type="function">
    <text evidence="6">RNaseP catalyzes the removal of the 5'-leader sequence from pre-tRNA to produce the mature 5'-terminus. It can also cleave other RNA substrates such as 4.5S RNA. The protein component plays an auxiliary but essential role in vivo by binding to the 5'-leader sequence and broadening the substrate specificity of the ribozyme.</text>
</comment>
<keyword evidence="1 6" id="KW-0819">tRNA processing</keyword>
<dbReference type="InterPro" id="IPR020568">
    <property type="entry name" value="Ribosomal_Su5_D2-typ_SF"/>
</dbReference>
<dbReference type="HAMAP" id="MF_00227">
    <property type="entry name" value="RNase_P"/>
    <property type="match status" value="1"/>
</dbReference>
<dbReference type="PANTHER" id="PTHR33992">
    <property type="entry name" value="RIBONUCLEASE P PROTEIN COMPONENT"/>
    <property type="match status" value="1"/>
</dbReference>